<dbReference type="Pfam" id="PF13041">
    <property type="entry name" value="PPR_2"/>
    <property type="match status" value="4"/>
</dbReference>
<dbReference type="FunFam" id="1.25.40.10:FF:000031">
    <property type="entry name" value="Pentatricopeptide repeat-containing protein mitochondrial"/>
    <property type="match status" value="1"/>
</dbReference>
<feature type="repeat" description="PPR" evidence="2">
    <location>
        <begin position="261"/>
        <end position="291"/>
    </location>
</feature>
<dbReference type="PANTHER" id="PTHR47926">
    <property type="entry name" value="PENTATRICOPEPTIDE REPEAT-CONTAINING PROTEIN"/>
    <property type="match status" value="1"/>
</dbReference>
<evidence type="ECO:0000313" key="3">
    <source>
        <dbReference type="Proteomes" id="UP000504609"/>
    </source>
</evidence>
<evidence type="ECO:0000256" key="1">
    <source>
        <dbReference type="ARBA" id="ARBA00022737"/>
    </source>
</evidence>
<proteinExistence type="predicted"/>
<dbReference type="RefSeq" id="XP_022946762.1">
    <property type="nucleotide sequence ID" value="XM_023090994.1"/>
</dbReference>
<dbReference type="PANTHER" id="PTHR47926:SF411">
    <property type="entry name" value="PENTATRICOPEPTIDE REPEAT-CONTAINING PROTEIN"/>
    <property type="match status" value="1"/>
</dbReference>
<dbReference type="Proteomes" id="UP000504609">
    <property type="component" value="Unplaced"/>
</dbReference>
<keyword evidence="3" id="KW-1185">Reference proteome</keyword>
<dbReference type="InterPro" id="IPR046960">
    <property type="entry name" value="PPR_At4g14850-like_plant"/>
</dbReference>
<reference evidence="4" key="1">
    <citation type="submission" date="2025-08" db="UniProtKB">
        <authorList>
            <consortium name="RefSeq"/>
        </authorList>
    </citation>
    <scope>IDENTIFICATION</scope>
    <source>
        <tissue evidence="4">Young leaves</tissue>
    </source>
</reference>
<evidence type="ECO:0000256" key="2">
    <source>
        <dbReference type="PROSITE-ProRule" id="PRU00708"/>
    </source>
</evidence>
<evidence type="ECO:0000313" key="4">
    <source>
        <dbReference type="RefSeq" id="XP_022946762.1"/>
    </source>
</evidence>
<dbReference type="InterPro" id="IPR002885">
    <property type="entry name" value="PPR_rpt"/>
</dbReference>
<dbReference type="GeneID" id="111450735"/>
<dbReference type="Pfam" id="PF01535">
    <property type="entry name" value="PPR"/>
    <property type="match status" value="2"/>
</dbReference>
<feature type="repeat" description="PPR" evidence="2">
    <location>
        <begin position="292"/>
        <end position="326"/>
    </location>
</feature>
<keyword evidence="1" id="KW-0677">Repeat</keyword>
<dbReference type="AlphaFoldDB" id="A0A6J1G4L8"/>
<feature type="repeat" description="PPR" evidence="2">
    <location>
        <begin position="83"/>
        <end position="117"/>
    </location>
</feature>
<dbReference type="KEGG" id="cmos:111450735"/>
<gene>
    <name evidence="4" type="primary">LOC111450735</name>
</gene>
<sequence length="579" mass="65169">MIFNLCPSAGETKKMKQNYYSIIRFLEKCKTMKELKQIHSLMVTTSFIKNIIPCSRLIDFCANSELGDIEYARSVFDGIDQRSVYIWNSMIKGYCNGSDKFEALFMYEEMQRKGFSPDHFTFPFVLKVCSIIDLLRYGQGVHSRIVKTGFELDSYTCSCLLNMYVSCGDLSSGLKVFEFIPKWNVVAWTSLIAGFVNNHQAREALRLFQDMENEGVEPNEITMATALAAAARCRDIDAGKFVHNRLWQLGYDPFETNSCFNVILATAIMDMYAKCGKLETARNLFDKMPQRNLVVWNSMIGAYSQYGRGVEALGLFVDMGLAGFVPDKATFLSVISACTQLGFQSTGRSLHARVLKTSFGEYVTIGTALMDMYAKAGDADTALKIFSKLQKKDVMAWTTMILGLAINGKGEEALHMFRRMKAEADVAPDRVTYIGVLWACSHLGLVEEGQQQFTSMTEVYSIEPTMEHYGIMIDLLSRAGQFEEAQEFLKKMPMQPNATIWSSILNGCEIYGNVGLANRVKSHIAELKHSSSGVYVLLSNIYARASNWQEMKLARDMLKHKRIGKTLGHSFVEVKLLPS</sequence>
<dbReference type="Pfam" id="PF20431">
    <property type="entry name" value="E_motif"/>
    <property type="match status" value="1"/>
</dbReference>
<name>A0A6J1G4L8_CUCMO</name>
<dbReference type="NCBIfam" id="TIGR00756">
    <property type="entry name" value="PPR"/>
    <property type="match status" value="5"/>
</dbReference>
<dbReference type="GO" id="GO:0009451">
    <property type="term" value="P:RNA modification"/>
    <property type="evidence" value="ECO:0007669"/>
    <property type="project" value="InterPro"/>
</dbReference>
<feature type="repeat" description="PPR" evidence="2">
    <location>
        <begin position="393"/>
        <end position="423"/>
    </location>
</feature>
<dbReference type="SMR" id="A0A6J1G4L8"/>
<dbReference type="PROSITE" id="PS51375">
    <property type="entry name" value="PPR"/>
    <property type="match status" value="5"/>
</dbReference>
<dbReference type="FunFam" id="1.25.40.10:FF:000470">
    <property type="entry name" value="Pentatricopeptide repeat-containing protein At5g66520"/>
    <property type="match status" value="1"/>
</dbReference>
<feature type="repeat" description="PPR" evidence="2">
    <location>
        <begin position="184"/>
        <end position="218"/>
    </location>
</feature>
<organism evidence="3 4">
    <name type="scientific">Cucurbita moschata</name>
    <name type="common">Winter crookneck squash</name>
    <name type="synonym">Cucurbita pepo var. moschata</name>
    <dbReference type="NCBI Taxonomy" id="3662"/>
    <lineage>
        <taxon>Eukaryota</taxon>
        <taxon>Viridiplantae</taxon>
        <taxon>Streptophyta</taxon>
        <taxon>Embryophyta</taxon>
        <taxon>Tracheophyta</taxon>
        <taxon>Spermatophyta</taxon>
        <taxon>Magnoliopsida</taxon>
        <taxon>eudicotyledons</taxon>
        <taxon>Gunneridae</taxon>
        <taxon>Pentapetalae</taxon>
        <taxon>rosids</taxon>
        <taxon>fabids</taxon>
        <taxon>Cucurbitales</taxon>
        <taxon>Cucurbitaceae</taxon>
        <taxon>Cucurbiteae</taxon>
        <taxon>Cucurbita</taxon>
    </lineage>
</organism>
<dbReference type="Gene3D" id="1.25.40.10">
    <property type="entry name" value="Tetratricopeptide repeat domain"/>
    <property type="match status" value="4"/>
</dbReference>
<dbReference type="InterPro" id="IPR046848">
    <property type="entry name" value="E_motif"/>
</dbReference>
<protein>
    <submittedName>
        <fullName evidence="4">Pentatricopeptide repeat-containing protein At3g05240</fullName>
    </submittedName>
</protein>
<dbReference type="GO" id="GO:0003723">
    <property type="term" value="F:RNA binding"/>
    <property type="evidence" value="ECO:0007669"/>
    <property type="project" value="InterPro"/>
</dbReference>
<dbReference type="InterPro" id="IPR011990">
    <property type="entry name" value="TPR-like_helical_dom_sf"/>
</dbReference>
<accession>A0A6J1G4L8</accession>
<dbReference type="FunFam" id="1.25.40.10:FF:000184">
    <property type="entry name" value="Pentatricopeptide repeat-containing protein, chloroplastic"/>
    <property type="match status" value="1"/>
</dbReference>